<reference evidence="2" key="1">
    <citation type="journal article" date="2019" name="Plant Biotechnol. J.">
        <title>Genome sequencing of the Australian wild diploid species Gossypium australe highlights disease resistance and delayed gland morphogenesis.</title>
        <authorList>
            <person name="Cai Y."/>
            <person name="Cai X."/>
            <person name="Wang Q."/>
            <person name="Wang P."/>
            <person name="Zhang Y."/>
            <person name="Cai C."/>
            <person name="Xu Y."/>
            <person name="Wang K."/>
            <person name="Zhou Z."/>
            <person name="Wang C."/>
            <person name="Geng S."/>
            <person name="Li B."/>
            <person name="Dong Q."/>
            <person name="Hou Y."/>
            <person name="Wang H."/>
            <person name="Ai P."/>
            <person name="Liu Z."/>
            <person name="Yi F."/>
            <person name="Sun M."/>
            <person name="An G."/>
            <person name="Cheng J."/>
            <person name="Zhang Y."/>
            <person name="Shi Q."/>
            <person name="Xie Y."/>
            <person name="Shi X."/>
            <person name="Chang Y."/>
            <person name="Huang F."/>
            <person name="Chen Y."/>
            <person name="Hong S."/>
            <person name="Mi L."/>
            <person name="Sun Q."/>
            <person name="Zhang L."/>
            <person name="Zhou B."/>
            <person name="Peng R."/>
            <person name="Zhang X."/>
            <person name="Liu F."/>
        </authorList>
    </citation>
    <scope>NUCLEOTIDE SEQUENCE [LARGE SCALE GENOMIC DNA]</scope>
    <source>
        <strain evidence="2">cv. PA1801</strain>
    </source>
</reference>
<gene>
    <name evidence="1" type="ORF">EPI10_003971</name>
</gene>
<sequence length="81" mass="8660">MTEFFGTSLIYFLSQPSLSNPPVLFPICSLSTNSTTEARASSIQESPSTHISRKLRSSPNLTACKHAQASTIAGVTIFLLG</sequence>
<dbReference type="AlphaFoldDB" id="A0A5B6UHK4"/>
<organism evidence="1 2">
    <name type="scientific">Gossypium australe</name>
    <dbReference type="NCBI Taxonomy" id="47621"/>
    <lineage>
        <taxon>Eukaryota</taxon>
        <taxon>Viridiplantae</taxon>
        <taxon>Streptophyta</taxon>
        <taxon>Embryophyta</taxon>
        <taxon>Tracheophyta</taxon>
        <taxon>Spermatophyta</taxon>
        <taxon>Magnoliopsida</taxon>
        <taxon>eudicotyledons</taxon>
        <taxon>Gunneridae</taxon>
        <taxon>Pentapetalae</taxon>
        <taxon>rosids</taxon>
        <taxon>malvids</taxon>
        <taxon>Malvales</taxon>
        <taxon>Malvaceae</taxon>
        <taxon>Malvoideae</taxon>
        <taxon>Gossypium</taxon>
    </lineage>
</organism>
<comment type="caution">
    <text evidence="1">The sequence shown here is derived from an EMBL/GenBank/DDBJ whole genome shotgun (WGS) entry which is preliminary data.</text>
</comment>
<keyword evidence="2" id="KW-1185">Reference proteome</keyword>
<dbReference type="EMBL" id="SMMG02000011">
    <property type="protein sequence ID" value="KAA3457279.1"/>
    <property type="molecule type" value="Genomic_DNA"/>
</dbReference>
<proteinExistence type="predicted"/>
<evidence type="ECO:0000313" key="2">
    <source>
        <dbReference type="Proteomes" id="UP000325315"/>
    </source>
</evidence>
<name>A0A5B6UHK4_9ROSI</name>
<dbReference type="Proteomes" id="UP000325315">
    <property type="component" value="Unassembled WGS sequence"/>
</dbReference>
<evidence type="ECO:0000313" key="1">
    <source>
        <dbReference type="EMBL" id="KAA3457279.1"/>
    </source>
</evidence>
<accession>A0A5B6UHK4</accession>
<protein>
    <submittedName>
        <fullName evidence="1">Uncharacterized protein</fullName>
    </submittedName>
</protein>